<evidence type="ECO:0000313" key="2">
    <source>
        <dbReference type="EMBL" id="MBK1644037.1"/>
    </source>
</evidence>
<comment type="caution">
    <text evidence="2">The sequence shown here is derived from an EMBL/GenBank/DDBJ whole genome shotgun (WGS) entry which is preliminary data.</text>
</comment>
<proteinExistence type="predicted"/>
<dbReference type="EMBL" id="NRSD01000003">
    <property type="protein sequence ID" value="MBK1644037.1"/>
    <property type="molecule type" value="Genomic_DNA"/>
</dbReference>
<sequence length="207" mass="23556">MDRPDNEKLEGRRVQVRAFCSPEGAERRIRGSTGRARPPEPTARRVPGGGYRLPFAFSTNGRPYLRQLATRSGIWFCDLRRPDNLGHPLDGWYTPDGLIALLKRDEERANAELQAQPFLYGFSLYPFQIAAIQIFDAVRIYEALKDITAMQPMVVDPNISVTQLVRELATVRDDTQRALVRDERRQGSLEPGRPFALYNHHGRPAAR</sequence>
<dbReference type="Proteomes" id="UP001138802">
    <property type="component" value="Unassembled WGS sequence"/>
</dbReference>
<dbReference type="AlphaFoldDB" id="A0A9X0WG53"/>
<feature type="region of interest" description="Disordered" evidence="1">
    <location>
        <begin position="181"/>
        <end position="207"/>
    </location>
</feature>
<protein>
    <submittedName>
        <fullName evidence="2">Uncharacterized protein</fullName>
    </submittedName>
</protein>
<accession>A0A9X0WG53</accession>
<evidence type="ECO:0000313" key="3">
    <source>
        <dbReference type="Proteomes" id="UP001138802"/>
    </source>
</evidence>
<name>A0A9X0WG53_9GAMM</name>
<dbReference type="RefSeq" id="WP_200386833.1">
    <property type="nucleotide sequence ID" value="NZ_NRSD01000003.1"/>
</dbReference>
<organism evidence="2 3">
    <name type="scientific">Thiocapsa imhoffii</name>
    <dbReference type="NCBI Taxonomy" id="382777"/>
    <lineage>
        <taxon>Bacteria</taxon>
        <taxon>Pseudomonadati</taxon>
        <taxon>Pseudomonadota</taxon>
        <taxon>Gammaproteobacteria</taxon>
        <taxon>Chromatiales</taxon>
        <taxon>Chromatiaceae</taxon>
        <taxon>Thiocapsa</taxon>
    </lineage>
</organism>
<evidence type="ECO:0000256" key="1">
    <source>
        <dbReference type="SAM" id="MobiDB-lite"/>
    </source>
</evidence>
<reference evidence="2 3" key="1">
    <citation type="journal article" date="2020" name="Microorganisms">
        <title>Osmotic Adaptation and Compatible Solute Biosynthesis of Phototrophic Bacteria as Revealed from Genome Analyses.</title>
        <authorList>
            <person name="Imhoff J.F."/>
            <person name="Rahn T."/>
            <person name="Kunzel S."/>
            <person name="Keller A."/>
            <person name="Neulinger S.C."/>
        </authorList>
    </citation>
    <scope>NUCLEOTIDE SEQUENCE [LARGE SCALE GENOMIC DNA]</scope>
    <source>
        <strain evidence="2 3">DSM 21303</strain>
    </source>
</reference>
<feature type="region of interest" description="Disordered" evidence="1">
    <location>
        <begin position="22"/>
        <end position="46"/>
    </location>
</feature>
<gene>
    <name evidence="2" type="ORF">CKO25_05075</name>
</gene>
<keyword evidence="3" id="KW-1185">Reference proteome</keyword>